<evidence type="ECO:0000313" key="4">
    <source>
        <dbReference type="EMBL" id="NBJ62361.1"/>
    </source>
</evidence>
<dbReference type="InterPro" id="IPR014720">
    <property type="entry name" value="dsRBD_dom"/>
</dbReference>
<evidence type="ECO:0000256" key="2">
    <source>
        <dbReference type="PROSITE-ProRule" id="PRU00266"/>
    </source>
</evidence>
<dbReference type="PANTHER" id="PTHR46205">
    <property type="entry name" value="LOQUACIOUS, ISOFORM B"/>
    <property type="match status" value="1"/>
</dbReference>
<dbReference type="GO" id="GO:0070578">
    <property type="term" value="C:RISC-loading complex"/>
    <property type="evidence" value="ECO:0007669"/>
    <property type="project" value="TreeGrafter"/>
</dbReference>
<dbReference type="GO" id="GO:0003725">
    <property type="term" value="F:double-stranded RNA binding"/>
    <property type="evidence" value="ECO:0007669"/>
    <property type="project" value="TreeGrafter"/>
</dbReference>
<dbReference type="Pfam" id="PF00035">
    <property type="entry name" value="dsrm"/>
    <property type="match status" value="2"/>
</dbReference>
<organism evidence="4">
    <name type="scientific">Phlebotomus kandelakii</name>
    <dbReference type="NCBI Taxonomy" id="1109342"/>
    <lineage>
        <taxon>Eukaryota</taxon>
        <taxon>Metazoa</taxon>
        <taxon>Ecdysozoa</taxon>
        <taxon>Arthropoda</taxon>
        <taxon>Hexapoda</taxon>
        <taxon>Insecta</taxon>
        <taxon>Pterygota</taxon>
        <taxon>Neoptera</taxon>
        <taxon>Endopterygota</taxon>
        <taxon>Diptera</taxon>
        <taxon>Nematocera</taxon>
        <taxon>Psychodoidea</taxon>
        <taxon>Psychodidae</taxon>
        <taxon>Phlebotomus</taxon>
        <taxon>Larroussius</taxon>
    </lineage>
</organism>
<feature type="domain" description="DRBM" evidence="3">
    <location>
        <begin position="89"/>
        <end position="157"/>
    </location>
</feature>
<evidence type="ECO:0000259" key="3">
    <source>
        <dbReference type="PROSITE" id="PS50137"/>
    </source>
</evidence>
<reference evidence="4" key="1">
    <citation type="submission" date="2019-10" db="EMBL/GenBank/DDBJ databases">
        <title>Short sand fly seasons in Tbilisi, Georgia, hinder development of host immunity to saliva of the visceral leishmaniasis vector Phlebotomus kandelakii.</title>
        <authorList>
            <person name="Oliveira F."/>
            <person name="Giorgobiani E."/>
            <person name="Guimaraes-Costa A.B."/>
            <person name="Abdeladhim M."/>
            <person name="Oristian J."/>
            <person name="Tskhvaradze L."/>
            <person name="Tsertsvadze N."/>
            <person name="Zakalashvili M."/>
            <person name="Valenzuela J.G."/>
            <person name="Kamhawi S."/>
        </authorList>
    </citation>
    <scope>NUCLEOTIDE SEQUENCE</scope>
    <source>
        <strain evidence="4">Wild-capture in Tbilisi</strain>
        <tissue evidence="4">Salivary glands</tissue>
    </source>
</reference>
<dbReference type="Gene3D" id="3.30.160.20">
    <property type="match status" value="2"/>
</dbReference>
<dbReference type="SMART" id="SM00358">
    <property type="entry name" value="DSRM"/>
    <property type="match status" value="2"/>
</dbReference>
<dbReference type="GO" id="GO:0035197">
    <property type="term" value="F:siRNA binding"/>
    <property type="evidence" value="ECO:0007669"/>
    <property type="project" value="TreeGrafter"/>
</dbReference>
<feature type="domain" description="DRBM" evidence="3">
    <location>
        <begin position="5"/>
        <end position="70"/>
    </location>
</feature>
<dbReference type="GO" id="GO:0005634">
    <property type="term" value="C:nucleus"/>
    <property type="evidence" value="ECO:0007669"/>
    <property type="project" value="TreeGrafter"/>
</dbReference>
<dbReference type="PANTHER" id="PTHR46205:SF4">
    <property type="entry name" value="LD06392P"/>
    <property type="match status" value="1"/>
</dbReference>
<dbReference type="GO" id="GO:0070920">
    <property type="term" value="P:regulation of regulatory ncRNA processing"/>
    <property type="evidence" value="ECO:0007669"/>
    <property type="project" value="TreeGrafter"/>
</dbReference>
<dbReference type="AlphaFoldDB" id="A0A6B2EGQ0"/>
<evidence type="ECO:0000256" key="1">
    <source>
        <dbReference type="ARBA" id="ARBA00022884"/>
    </source>
</evidence>
<protein>
    <submittedName>
        <fullName evidence="4">Putative staufen</fullName>
    </submittedName>
</protein>
<keyword evidence="1 2" id="KW-0694">RNA-binding</keyword>
<proteinExistence type="predicted"/>
<dbReference type="GO" id="GO:0016442">
    <property type="term" value="C:RISC complex"/>
    <property type="evidence" value="ECO:0007669"/>
    <property type="project" value="TreeGrafter"/>
</dbReference>
<dbReference type="GO" id="GO:0005737">
    <property type="term" value="C:cytoplasm"/>
    <property type="evidence" value="ECO:0007669"/>
    <property type="project" value="TreeGrafter"/>
</dbReference>
<name>A0A6B2EGQ0_9DIPT</name>
<accession>A0A6B2EGQ0</accession>
<dbReference type="InterPro" id="IPR051247">
    <property type="entry name" value="RLC_Component"/>
</dbReference>
<dbReference type="PROSITE" id="PS50137">
    <property type="entry name" value="DS_RBD"/>
    <property type="match status" value="2"/>
</dbReference>
<dbReference type="GO" id="GO:0030422">
    <property type="term" value="P:siRNA processing"/>
    <property type="evidence" value="ECO:0007669"/>
    <property type="project" value="TreeGrafter"/>
</dbReference>
<dbReference type="SUPFAM" id="SSF54768">
    <property type="entry name" value="dsRNA-binding domain-like"/>
    <property type="match status" value="2"/>
</dbReference>
<sequence>MAMKTPVTFLQEFCMKHNTIMPFYEEVRNEEDKMFTIRVKAFEATAEGSARSKQEAKHIAAGNLLMILGQDIESLRVATVEKISRAEQDYVGTLLDICIRRNIPIAKFECISSCGPSHAPSFTFKCEMSQISKTATHSTKKGAKQLVAKAMLDLVQEMFPDDQKILVPLDEAMQSDQERTDQIFKSYREWKNSDSKILPGVKLADRHNFFVNLPPETYARAMNVMAMQETDQEKVHLLADALGYKLNVSRELGENGELVVLELACDFETVHFGYVQHIYRDFLSYMKIMLNLNSLD</sequence>
<dbReference type="EMBL" id="GIFK01004658">
    <property type="protein sequence ID" value="NBJ62361.1"/>
    <property type="molecule type" value="Transcribed_RNA"/>
</dbReference>